<feature type="domain" description="Aminotransferase class I/classII large" evidence="5">
    <location>
        <begin position="29"/>
        <end position="112"/>
    </location>
</feature>
<comment type="caution">
    <text evidence="6">The sequence shown here is derived from an EMBL/GenBank/DDBJ whole genome shotgun (WGS) entry which is preliminary data.</text>
</comment>
<dbReference type="InterPro" id="IPR004839">
    <property type="entry name" value="Aminotransferase_I/II_large"/>
</dbReference>
<dbReference type="PANTHER" id="PTHR13693:SF77">
    <property type="entry name" value="8-AMINO-7-OXONONANOATE SYNTHASE"/>
    <property type="match status" value="1"/>
</dbReference>
<evidence type="ECO:0000313" key="7">
    <source>
        <dbReference type="Proteomes" id="UP000634668"/>
    </source>
</evidence>
<dbReference type="EMBL" id="BMWP01000030">
    <property type="protein sequence ID" value="GGW46825.1"/>
    <property type="molecule type" value="Genomic_DNA"/>
</dbReference>
<dbReference type="GO" id="GO:0016740">
    <property type="term" value="F:transferase activity"/>
    <property type="evidence" value="ECO:0007669"/>
    <property type="project" value="UniProtKB-KW"/>
</dbReference>
<evidence type="ECO:0000256" key="2">
    <source>
        <dbReference type="ARBA" id="ARBA00010008"/>
    </source>
</evidence>
<dbReference type="AlphaFoldDB" id="A0A918J4S7"/>
<dbReference type="SUPFAM" id="SSF53383">
    <property type="entry name" value="PLP-dependent transferases"/>
    <property type="match status" value="1"/>
</dbReference>
<evidence type="ECO:0000313" key="6">
    <source>
        <dbReference type="EMBL" id="GGW46825.1"/>
    </source>
</evidence>
<organism evidence="6 7">
    <name type="scientific">Arenibacter certesii</name>
    <dbReference type="NCBI Taxonomy" id="228955"/>
    <lineage>
        <taxon>Bacteria</taxon>
        <taxon>Pseudomonadati</taxon>
        <taxon>Bacteroidota</taxon>
        <taxon>Flavobacteriia</taxon>
        <taxon>Flavobacteriales</taxon>
        <taxon>Flavobacteriaceae</taxon>
        <taxon>Arenibacter</taxon>
    </lineage>
</organism>
<dbReference type="GO" id="GO:0030170">
    <property type="term" value="F:pyridoxal phosphate binding"/>
    <property type="evidence" value="ECO:0007669"/>
    <property type="project" value="InterPro"/>
</dbReference>
<sequence>MVEFPENFMAKLNERQENNVFRKLPVSNKLVDFSSNDYLGFAKNEAIFISVSQYLVDKGIMANGATVSRLLIGNSELYNELEDYLANFFRSDSALVFNSGYDANIGFLLALTELRLDLNCYLVVDEAHAIGVFGENSRGPLVEWNVENQSFARIVTFGKALGCRGATILGSKDLTDYLVNFARSFIYTTAMPPHAQATALIAITQLSQSEVEQLGLRANITFFKSKLNELGISDHFVPSNSAVHCCSVKGNDQVKEWALTL</sequence>
<dbReference type="InterPro" id="IPR015422">
    <property type="entry name" value="PyrdxlP-dep_Trfase_small"/>
</dbReference>
<keyword evidence="7" id="KW-1185">Reference proteome</keyword>
<proteinExistence type="inferred from homology"/>
<name>A0A918J4S7_9FLAO</name>
<comment type="similarity">
    <text evidence="2">Belongs to the class-II pyridoxal-phosphate-dependent aminotransferase family. BioF subfamily.</text>
</comment>
<keyword evidence="4" id="KW-0663">Pyridoxal phosphate</keyword>
<dbReference type="PANTHER" id="PTHR13693">
    <property type="entry name" value="CLASS II AMINOTRANSFERASE/8-AMINO-7-OXONONANOATE SYNTHASE"/>
    <property type="match status" value="1"/>
</dbReference>
<gene>
    <name evidence="6" type="ORF">GCM10007383_33870</name>
</gene>
<feature type="domain" description="Aminotransferase class I/classII large" evidence="5">
    <location>
        <begin position="117"/>
        <end position="248"/>
    </location>
</feature>
<protein>
    <recommendedName>
        <fullName evidence="5">Aminotransferase class I/classII large domain-containing protein</fullName>
    </recommendedName>
</protein>
<evidence type="ECO:0000259" key="5">
    <source>
        <dbReference type="Pfam" id="PF00155"/>
    </source>
</evidence>
<reference evidence="6" key="2">
    <citation type="submission" date="2020-09" db="EMBL/GenBank/DDBJ databases">
        <authorList>
            <person name="Sun Q."/>
            <person name="Kim S."/>
        </authorList>
    </citation>
    <scope>NUCLEOTIDE SEQUENCE</scope>
    <source>
        <strain evidence="6">KCTC 12113</strain>
    </source>
</reference>
<dbReference type="Pfam" id="PF00155">
    <property type="entry name" value="Aminotran_1_2"/>
    <property type="match status" value="2"/>
</dbReference>
<reference evidence="6" key="1">
    <citation type="journal article" date="2014" name="Int. J. Syst. Evol. Microbiol.">
        <title>Complete genome sequence of Corynebacterium casei LMG S-19264T (=DSM 44701T), isolated from a smear-ripened cheese.</title>
        <authorList>
            <consortium name="US DOE Joint Genome Institute (JGI-PGF)"/>
            <person name="Walter F."/>
            <person name="Albersmeier A."/>
            <person name="Kalinowski J."/>
            <person name="Ruckert C."/>
        </authorList>
    </citation>
    <scope>NUCLEOTIDE SEQUENCE</scope>
    <source>
        <strain evidence="6">KCTC 12113</strain>
    </source>
</reference>
<dbReference type="InterPro" id="IPR015424">
    <property type="entry name" value="PyrdxlP-dep_Trfase"/>
</dbReference>
<dbReference type="Gene3D" id="3.40.640.10">
    <property type="entry name" value="Type I PLP-dependent aspartate aminotransferase-like (Major domain)"/>
    <property type="match status" value="2"/>
</dbReference>
<dbReference type="InterPro" id="IPR050087">
    <property type="entry name" value="AON_synthase_class-II"/>
</dbReference>
<dbReference type="Proteomes" id="UP000634668">
    <property type="component" value="Unassembled WGS sequence"/>
</dbReference>
<evidence type="ECO:0000256" key="1">
    <source>
        <dbReference type="ARBA" id="ARBA00001933"/>
    </source>
</evidence>
<keyword evidence="3" id="KW-0808">Transferase</keyword>
<accession>A0A918J4S7</accession>
<dbReference type="Gene3D" id="3.90.1150.10">
    <property type="entry name" value="Aspartate Aminotransferase, domain 1"/>
    <property type="match status" value="2"/>
</dbReference>
<evidence type="ECO:0000256" key="4">
    <source>
        <dbReference type="ARBA" id="ARBA00022898"/>
    </source>
</evidence>
<comment type="cofactor">
    <cofactor evidence="1">
        <name>pyridoxal 5'-phosphate</name>
        <dbReference type="ChEBI" id="CHEBI:597326"/>
    </cofactor>
</comment>
<evidence type="ECO:0000256" key="3">
    <source>
        <dbReference type="ARBA" id="ARBA00022679"/>
    </source>
</evidence>
<dbReference type="InterPro" id="IPR015421">
    <property type="entry name" value="PyrdxlP-dep_Trfase_major"/>
</dbReference>